<feature type="compositionally biased region" description="Basic and acidic residues" evidence="1">
    <location>
        <begin position="34"/>
        <end position="45"/>
    </location>
</feature>
<keyword evidence="3" id="KW-1185">Reference proteome</keyword>
<evidence type="ECO:0000256" key="1">
    <source>
        <dbReference type="SAM" id="MobiDB-lite"/>
    </source>
</evidence>
<sequence>MVQRNERRKGRGAGNQKPTFPRFPRQRCSGSDSTNKRQSHEIWKREEKTEAIIDAQTLAGRAGACYEEEETPELALCHARTQEKVAICKPRRESSLEPNYAGISISDFSVSKTMKNSLYCFRHPV</sequence>
<reference evidence="2 3" key="1">
    <citation type="journal article" date="2020" name="Nature">
        <title>Six reference-quality genomes reveal evolution of bat adaptations.</title>
        <authorList>
            <person name="Jebb D."/>
            <person name="Huang Z."/>
            <person name="Pippel M."/>
            <person name="Hughes G.M."/>
            <person name="Lavrichenko K."/>
            <person name="Devanna P."/>
            <person name="Winkler S."/>
            <person name="Jermiin L.S."/>
            <person name="Skirmuntt E.C."/>
            <person name="Katzourakis A."/>
            <person name="Burkitt-Gray L."/>
            <person name="Ray D.A."/>
            <person name="Sullivan K.A.M."/>
            <person name="Roscito J.G."/>
            <person name="Kirilenko B.M."/>
            <person name="Davalos L.M."/>
            <person name="Corthals A.P."/>
            <person name="Power M.L."/>
            <person name="Jones G."/>
            <person name="Ransome R.D."/>
            <person name="Dechmann D.K.N."/>
            <person name="Locatelli A.G."/>
            <person name="Puechmaille S.J."/>
            <person name="Fedrigo O."/>
            <person name="Jarvis E.D."/>
            <person name="Hiller M."/>
            <person name="Vernes S.C."/>
            <person name="Myers E.W."/>
            <person name="Teeling E.C."/>
        </authorList>
    </citation>
    <scope>NUCLEOTIDE SEQUENCE [LARGE SCALE GENOMIC DNA]</scope>
    <source>
        <strain evidence="2">MRouAeg1</strain>
        <tissue evidence="2">Muscle</tissue>
    </source>
</reference>
<dbReference type="Proteomes" id="UP000593571">
    <property type="component" value="Unassembled WGS sequence"/>
</dbReference>
<feature type="region of interest" description="Disordered" evidence="1">
    <location>
        <begin position="1"/>
        <end position="45"/>
    </location>
</feature>
<protein>
    <submittedName>
        <fullName evidence="2">Uncharacterized protein</fullName>
    </submittedName>
</protein>
<gene>
    <name evidence="2" type="ORF">HJG63_011324</name>
</gene>
<comment type="caution">
    <text evidence="2">The sequence shown here is derived from an EMBL/GenBank/DDBJ whole genome shotgun (WGS) entry which is preliminary data.</text>
</comment>
<evidence type="ECO:0000313" key="3">
    <source>
        <dbReference type="Proteomes" id="UP000593571"/>
    </source>
</evidence>
<dbReference type="EMBL" id="JACASE010000005">
    <property type="protein sequence ID" value="KAF6465983.1"/>
    <property type="molecule type" value="Genomic_DNA"/>
</dbReference>
<evidence type="ECO:0000313" key="2">
    <source>
        <dbReference type="EMBL" id="KAF6465983.1"/>
    </source>
</evidence>
<accession>A0A7J8H103</accession>
<feature type="compositionally biased region" description="Basic residues" evidence="1">
    <location>
        <begin position="1"/>
        <end position="11"/>
    </location>
</feature>
<name>A0A7J8H103_ROUAE</name>
<proteinExistence type="predicted"/>
<organism evidence="2 3">
    <name type="scientific">Rousettus aegyptiacus</name>
    <name type="common">Egyptian fruit bat</name>
    <name type="synonym">Pteropus aegyptiacus</name>
    <dbReference type="NCBI Taxonomy" id="9407"/>
    <lineage>
        <taxon>Eukaryota</taxon>
        <taxon>Metazoa</taxon>
        <taxon>Chordata</taxon>
        <taxon>Craniata</taxon>
        <taxon>Vertebrata</taxon>
        <taxon>Euteleostomi</taxon>
        <taxon>Mammalia</taxon>
        <taxon>Eutheria</taxon>
        <taxon>Laurasiatheria</taxon>
        <taxon>Chiroptera</taxon>
        <taxon>Yinpterochiroptera</taxon>
        <taxon>Pteropodoidea</taxon>
        <taxon>Pteropodidae</taxon>
        <taxon>Rousettinae</taxon>
        <taxon>Rousettus</taxon>
    </lineage>
</organism>
<dbReference type="AlphaFoldDB" id="A0A7J8H103"/>